<organism evidence="2">
    <name type="scientific">Corethrella appendiculata</name>
    <dbReference type="NCBI Taxonomy" id="1370023"/>
    <lineage>
        <taxon>Eukaryota</taxon>
        <taxon>Metazoa</taxon>
        <taxon>Ecdysozoa</taxon>
        <taxon>Arthropoda</taxon>
        <taxon>Hexapoda</taxon>
        <taxon>Insecta</taxon>
        <taxon>Pterygota</taxon>
        <taxon>Neoptera</taxon>
        <taxon>Endopterygota</taxon>
        <taxon>Diptera</taxon>
        <taxon>Nematocera</taxon>
        <taxon>Culicoidea</taxon>
        <taxon>Chaoboridae</taxon>
        <taxon>Corethrella</taxon>
    </lineage>
</organism>
<feature type="region of interest" description="Disordered" evidence="1">
    <location>
        <begin position="348"/>
        <end position="381"/>
    </location>
</feature>
<feature type="region of interest" description="Disordered" evidence="1">
    <location>
        <begin position="822"/>
        <end position="877"/>
    </location>
</feature>
<protein>
    <submittedName>
        <fullName evidence="2">Putative nuclear pore complex p54 component sc nup57</fullName>
    </submittedName>
</protein>
<dbReference type="AlphaFoldDB" id="U5EUL2"/>
<sequence length="1242" mass="130273">MNINSSNNSKLNEKSINLSRPIAESTHLFNTSSSSSRSGAPRQGTPKRKPTSPLFSNRTLSKPSLSLIAYDKIDKRVYTDAQSPGLVSRLVKYHEANQKQPINRSSSLTNLYSKPGQYPIVHLKKNTIRNINSPTTNTVSRIAPPNKTNYLTNSRSNILRSRSLILTPPSSAGAVAATNEPLTKQDAIKTTENENEPISHSGPDVEQSPRNVLEALKEISRKRINNEELDIVDRVKKQCKEISEIDGGISLAAKLSNIANKRAREINLSPTSRQSPSESEQSKKRLCTKNNDILSSLSSSLYMNTPKVTIEQIQPRPRFNIDQTFIQQTPASVSRIIPVTPLNEISHRTQQTVEKKTIEERISSPPRQLSKPLMPIAPSSHPKLTLFNKRYQANPIPKVNDSNNNKKDDDSDDDDGQNVSFVKPKSKAPIESGGKNLLKRVDKSKLSLMLSFLRGDDEDEIDGAKNTVSKDVVDLATKPAAGESEKKQQSETPTTEGVKISNINALINNPIKDSGLASNDVKVSEKSSVVPLAVTTTASSSLATTSSSAFQAPTFSFGIATSKAPASTSVSTTATASTTASSLAPVNFSTSFTLPKSSFSVQNESNATNNNTSVTLTLPKSSFSTLPIPTSTSPSAATSITTSSPSVPTFSFGNTVATTSTNNVTLPPPPSYTSALVSKPSETTPFVPATTTTNPIAVTKSITFPFAAGSTNTFGPSTVTLPTPSFSFGGQTTKPASVPATTISTSNIINPTPLTTSFAFGSNPNKTTATNEISSPNKPAVGGFSFNAGNSAFGAPKTITSPVGNNVSTASFFAFTTAGNTSTTTSLTSSTTSVQPTPPPPYTFGQNTAPASSIQSAPTATPSFAFGQTTSSTEAPSIFGQQATTTTQSMFGATKPNPTPETKNLFAFGGNNTDNKPSVPTTSPPSFNFGGNNNNNNTFGGQNTTASAFGKVETTSVFGGNTNAQNSNIFGTTTSAGGIGAAATTTFGGQSTFNFNSSAPTNNNNNVTATVKPFSFGGTTTFGNTGSNNNNAMASNNNSAFNFGGNQTANTQPVAKTNSFSFTNAVNSNNNTAAFNFTSPTSGNAGFTSPPTGTGAPGATGFSALANTNSGSSFNFTGQQSQQNVNTSVNKTFNFGSAQTTGSGTTGNLFGNNVNSSTAIPSFSSINANNTNQQTGNLFNLSSINQQPQQQQQTPQTPNAGGIFSFNSTPTQPGANPFAPVSSGTPNAMAGRRIRTVARRLK</sequence>
<feature type="compositionally biased region" description="Polar residues" evidence="1">
    <location>
        <begin position="845"/>
        <end position="877"/>
    </location>
</feature>
<dbReference type="EMBL" id="GANO01003832">
    <property type="protein sequence ID" value="JAB56039.1"/>
    <property type="molecule type" value="mRNA"/>
</dbReference>
<feature type="region of interest" description="Disordered" evidence="1">
    <location>
        <begin position="265"/>
        <end position="288"/>
    </location>
</feature>
<feature type="region of interest" description="Disordered" evidence="1">
    <location>
        <begin position="659"/>
        <end position="681"/>
    </location>
</feature>
<name>U5EUL2_9DIPT</name>
<proteinExistence type="evidence at transcript level"/>
<evidence type="ECO:0000313" key="2">
    <source>
        <dbReference type="EMBL" id="JAB56039.1"/>
    </source>
</evidence>
<feature type="compositionally biased region" description="Polar residues" evidence="1">
    <location>
        <begin position="268"/>
        <end position="279"/>
    </location>
</feature>
<feature type="region of interest" description="Disordered" evidence="1">
    <location>
        <begin position="394"/>
        <end position="434"/>
    </location>
</feature>
<reference evidence="2" key="1">
    <citation type="journal article" date="2014" name="Insect Biochem. Mol. Biol.">
        <title>An insight into the sialome of the frog biting fly, Corethrella appendiculata.</title>
        <authorList>
            <person name="Ribeiro J.M.C."/>
            <person name="Chagas A.C."/>
            <person name="Pham V.M."/>
            <person name="Lounibos L.P."/>
            <person name="Calvo E."/>
        </authorList>
    </citation>
    <scope>NUCLEOTIDE SEQUENCE</scope>
    <source>
        <tissue evidence="2">Salivary glands</tissue>
    </source>
</reference>
<feature type="compositionally biased region" description="Low complexity" evidence="1">
    <location>
        <begin position="822"/>
        <end position="835"/>
    </location>
</feature>
<feature type="region of interest" description="Disordered" evidence="1">
    <location>
        <begin position="27"/>
        <end position="58"/>
    </location>
</feature>
<evidence type="ECO:0000256" key="1">
    <source>
        <dbReference type="SAM" id="MobiDB-lite"/>
    </source>
</evidence>
<accession>U5EUL2</accession>
<feature type="compositionally biased region" description="Low complexity" evidence="1">
    <location>
        <begin position="1186"/>
        <end position="1198"/>
    </location>
</feature>
<feature type="region of interest" description="Disordered" evidence="1">
    <location>
        <begin position="477"/>
        <end position="496"/>
    </location>
</feature>
<feature type="region of interest" description="Disordered" evidence="1">
    <location>
        <begin position="1185"/>
        <end position="1230"/>
    </location>
</feature>
<feature type="compositionally biased region" description="Polar residues" evidence="1">
    <location>
        <begin position="672"/>
        <end position="681"/>
    </location>
</feature>
<feature type="compositionally biased region" description="Basic and acidic residues" evidence="1">
    <location>
        <begin position="353"/>
        <end position="362"/>
    </location>
</feature>
<feature type="compositionally biased region" description="Polar residues" evidence="1">
    <location>
        <begin position="1205"/>
        <end position="1214"/>
    </location>
</feature>